<dbReference type="InterPro" id="IPR032675">
    <property type="entry name" value="LRR_dom_sf"/>
</dbReference>
<evidence type="ECO:0000313" key="10">
    <source>
        <dbReference type="Proteomes" id="UP001324115"/>
    </source>
</evidence>
<organism evidence="9 10">
    <name type="scientific">Quercus rubra</name>
    <name type="common">Northern red oak</name>
    <name type="synonym">Quercus borealis</name>
    <dbReference type="NCBI Taxonomy" id="3512"/>
    <lineage>
        <taxon>Eukaryota</taxon>
        <taxon>Viridiplantae</taxon>
        <taxon>Streptophyta</taxon>
        <taxon>Embryophyta</taxon>
        <taxon>Tracheophyta</taxon>
        <taxon>Spermatophyta</taxon>
        <taxon>Magnoliopsida</taxon>
        <taxon>eudicotyledons</taxon>
        <taxon>Gunneridae</taxon>
        <taxon>Pentapetalae</taxon>
        <taxon>rosids</taxon>
        <taxon>fabids</taxon>
        <taxon>Fagales</taxon>
        <taxon>Fagaceae</taxon>
        <taxon>Quercus</taxon>
    </lineage>
</organism>
<evidence type="ECO:0000256" key="1">
    <source>
        <dbReference type="ARBA" id="ARBA00004479"/>
    </source>
</evidence>
<dbReference type="Proteomes" id="UP001324115">
    <property type="component" value="Unassembled WGS sequence"/>
</dbReference>
<dbReference type="InterPro" id="IPR001611">
    <property type="entry name" value="Leu-rich_rpt"/>
</dbReference>
<dbReference type="EMBL" id="JAXUIC010000009">
    <property type="protein sequence ID" value="KAK4571622.1"/>
    <property type="molecule type" value="Genomic_DNA"/>
</dbReference>
<comment type="caution">
    <text evidence="9">The sequence shown here is derived from an EMBL/GenBank/DDBJ whole genome shotgun (WGS) entry which is preliminary data.</text>
</comment>
<keyword evidence="5 8" id="KW-0472">Membrane</keyword>
<reference evidence="9 10" key="1">
    <citation type="journal article" date="2023" name="G3 (Bethesda)">
        <title>A haplotype-resolved chromosome-scale genome for Quercus rubra L. provides insights into the genetics of adaptive traits for red oak species.</title>
        <authorList>
            <person name="Kapoor B."/>
            <person name="Jenkins J."/>
            <person name="Schmutz J."/>
            <person name="Zhebentyayeva T."/>
            <person name="Kuelheim C."/>
            <person name="Coggeshall M."/>
            <person name="Heim C."/>
            <person name="Lasky J.R."/>
            <person name="Leites L."/>
            <person name="Islam-Faridi N."/>
            <person name="Romero-Severson J."/>
            <person name="DeLeo V.L."/>
            <person name="Lucas S.M."/>
            <person name="Lazic D."/>
            <person name="Gailing O."/>
            <person name="Carlson J."/>
            <person name="Staton M."/>
        </authorList>
    </citation>
    <scope>NUCLEOTIDE SEQUENCE [LARGE SCALE GENOMIC DNA]</scope>
    <source>
        <strain evidence="9">Pseudo-F2</strain>
    </source>
</reference>
<feature type="transmembrane region" description="Helical" evidence="8">
    <location>
        <begin position="91"/>
        <end position="114"/>
    </location>
</feature>
<gene>
    <name evidence="9" type="ORF">RGQ29_030145</name>
</gene>
<dbReference type="GO" id="GO:0016020">
    <property type="term" value="C:membrane"/>
    <property type="evidence" value="ECO:0007669"/>
    <property type="project" value="UniProtKB-SubCell"/>
</dbReference>
<accession>A0AAN7IGS0</accession>
<evidence type="ECO:0000256" key="8">
    <source>
        <dbReference type="SAM" id="Phobius"/>
    </source>
</evidence>
<dbReference type="Gene3D" id="3.80.10.10">
    <property type="entry name" value="Ribonuclease Inhibitor"/>
    <property type="match status" value="1"/>
</dbReference>
<keyword evidence="7" id="KW-0325">Glycoprotein</keyword>
<name>A0AAN7IGS0_QUERU</name>
<evidence type="ECO:0000256" key="5">
    <source>
        <dbReference type="ARBA" id="ARBA00023136"/>
    </source>
</evidence>
<evidence type="ECO:0000256" key="3">
    <source>
        <dbReference type="ARBA" id="ARBA00022729"/>
    </source>
</evidence>
<sequence>MGSLESIDFSVNKLSGQIPSSMTFLNHLNLSNNNLIGKIPLSTQIKSLNVSNFIGNKLCGPPLIDNFIVNEVKSNNVNIGSKDIGGVELDWFYVSIALEFVVGFFGVCSPLLLYMPWRIMYFEFLDHIGYKLKWCYFVVVSNCCKILNI</sequence>
<evidence type="ECO:0000256" key="6">
    <source>
        <dbReference type="ARBA" id="ARBA00023170"/>
    </source>
</evidence>
<dbReference type="PANTHER" id="PTHR48063:SF98">
    <property type="entry name" value="LRR RECEPTOR-LIKE SERINE_THREONINE-PROTEIN KINASE FLS2"/>
    <property type="match status" value="1"/>
</dbReference>
<keyword evidence="4 8" id="KW-1133">Transmembrane helix</keyword>
<dbReference type="AlphaFoldDB" id="A0AAN7IGS0"/>
<comment type="subcellular location">
    <subcellularLocation>
        <location evidence="1">Membrane</location>
        <topology evidence="1">Single-pass type I membrane protein</topology>
    </subcellularLocation>
</comment>
<protein>
    <submittedName>
        <fullName evidence="9">Uncharacterized protein</fullName>
    </submittedName>
</protein>
<keyword evidence="3" id="KW-0732">Signal</keyword>
<dbReference type="InterPro" id="IPR046956">
    <property type="entry name" value="RLP23-like"/>
</dbReference>
<evidence type="ECO:0000313" key="9">
    <source>
        <dbReference type="EMBL" id="KAK4571622.1"/>
    </source>
</evidence>
<keyword evidence="6" id="KW-0675">Receptor</keyword>
<keyword evidence="10" id="KW-1185">Reference proteome</keyword>
<dbReference type="Pfam" id="PF00560">
    <property type="entry name" value="LRR_1"/>
    <property type="match status" value="2"/>
</dbReference>
<evidence type="ECO:0000256" key="4">
    <source>
        <dbReference type="ARBA" id="ARBA00022989"/>
    </source>
</evidence>
<dbReference type="PANTHER" id="PTHR48063">
    <property type="entry name" value="LRR RECEPTOR-LIKE KINASE"/>
    <property type="match status" value="1"/>
</dbReference>
<dbReference type="SUPFAM" id="SSF52058">
    <property type="entry name" value="L domain-like"/>
    <property type="match status" value="1"/>
</dbReference>
<keyword evidence="2 8" id="KW-0812">Transmembrane</keyword>
<evidence type="ECO:0000256" key="2">
    <source>
        <dbReference type="ARBA" id="ARBA00022692"/>
    </source>
</evidence>
<proteinExistence type="predicted"/>
<evidence type="ECO:0000256" key="7">
    <source>
        <dbReference type="ARBA" id="ARBA00023180"/>
    </source>
</evidence>